<organism evidence="2 3">
    <name type="scientific">Candidatus Amesbacteria bacterium RIFCSPLOWO2_01_FULL_48_25</name>
    <dbReference type="NCBI Taxonomy" id="1797259"/>
    <lineage>
        <taxon>Bacteria</taxon>
        <taxon>Candidatus Amesiibacteriota</taxon>
    </lineage>
</organism>
<dbReference type="EMBL" id="MEXN01000006">
    <property type="protein sequence ID" value="OGD03493.1"/>
    <property type="molecule type" value="Genomic_DNA"/>
</dbReference>
<dbReference type="STRING" id="1797259.A2989_02600"/>
<evidence type="ECO:0000256" key="1">
    <source>
        <dbReference type="SAM" id="Phobius"/>
    </source>
</evidence>
<keyword evidence="1" id="KW-0812">Transmembrane</keyword>
<reference evidence="2 3" key="1">
    <citation type="journal article" date="2016" name="Nat. Commun.">
        <title>Thousands of microbial genomes shed light on interconnected biogeochemical processes in an aquifer system.</title>
        <authorList>
            <person name="Anantharaman K."/>
            <person name="Brown C.T."/>
            <person name="Hug L.A."/>
            <person name="Sharon I."/>
            <person name="Castelle C.J."/>
            <person name="Probst A.J."/>
            <person name="Thomas B.C."/>
            <person name="Singh A."/>
            <person name="Wilkins M.J."/>
            <person name="Karaoz U."/>
            <person name="Brodie E.L."/>
            <person name="Williams K.H."/>
            <person name="Hubbard S.S."/>
            <person name="Banfield J.F."/>
        </authorList>
    </citation>
    <scope>NUCLEOTIDE SEQUENCE [LARGE SCALE GENOMIC DNA]</scope>
</reference>
<name>A0A1F4ZB74_9BACT</name>
<dbReference type="Proteomes" id="UP000177080">
    <property type="component" value="Unassembled WGS sequence"/>
</dbReference>
<accession>A0A1F4ZB74</accession>
<sequence length="92" mass="10231">MSENPKFQKALSNVRALRLLGDRSQAYHRIGSFYLLASGAILLFAEPSLTANLAKIGLALVGFGLYSFSARLEKNYKELENKAIRQIEGIEQ</sequence>
<keyword evidence="1" id="KW-0472">Membrane</keyword>
<dbReference type="AlphaFoldDB" id="A0A1F4ZB74"/>
<keyword evidence="1" id="KW-1133">Transmembrane helix</keyword>
<protein>
    <submittedName>
        <fullName evidence="2">Uncharacterized protein</fullName>
    </submittedName>
</protein>
<comment type="caution">
    <text evidence="2">The sequence shown here is derived from an EMBL/GenBank/DDBJ whole genome shotgun (WGS) entry which is preliminary data.</text>
</comment>
<proteinExistence type="predicted"/>
<evidence type="ECO:0000313" key="2">
    <source>
        <dbReference type="EMBL" id="OGD03493.1"/>
    </source>
</evidence>
<feature type="transmembrane region" description="Helical" evidence="1">
    <location>
        <begin position="51"/>
        <end position="68"/>
    </location>
</feature>
<feature type="transmembrane region" description="Helical" evidence="1">
    <location>
        <begin position="26"/>
        <end position="45"/>
    </location>
</feature>
<evidence type="ECO:0000313" key="3">
    <source>
        <dbReference type="Proteomes" id="UP000177080"/>
    </source>
</evidence>
<gene>
    <name evidence="2" type="ORF">A2989_02600</name>
</gene>